<dbReference type="Pfam" id="PF00072">
    <property type="entry name" value="Response_reg"/>
    <property type="match status" value="1"/>
</dbReference>
<dbReference type="CDD" id="cd00383">
    <property type="entry name" value="trans_reg_C"/>
    <property type="match status" value="1"/>
</dbReference>
<accession>A0A095UL36</accession>
<dbReference type="GO" id="GO:0000976">
    <property type="term" value="F:transcription cis-regulatory region binding"/>
    <property type="evidence" value="ECO:0007669"/>
    <property type="project" value="TreeGrafter"/>
</dbReference>
<dbReference type="FunFam" id="1.10.10.10:FF:000011">
    <property type="entry name" value="Phosphate regulon transcriptional regulator PhoB"/>
    <property type="match status" value="1"/>
</dbReference>
<evidence type="ECO:0000313" key="17">
    <source>
        <dbReference type="EMBL" id="KGD75153.1"/>
    </source>
</evidence>
<dbReference type="Gene3D" id="3.40.50.2300">
    <property type="match status" value="1"/>
</dbReference>
<evidence type="ECO:0000256" key="14">
    <source>
        <dbReference type="PROSITE-ProRule" id="PRU01091"/>
    </source>
</evidence>
<dbReference type="InterPro" id="IPR001867">
    <property type="entry name" value="OmpR/PhoB-type_DNA-bd"/>
</dbReference>
<keyword evidence="18" id="KW-1185">Reference proteome</keyword>
<comment type="caution">
    <text evidence="17">The sequence shown here is derived from an EMBL/GenBank/DDBJ whole genome shotgun (WGS) entry which is preliminary data.</text>
</comment>
<evidence type="ECO:0000256" key="6">
    <source>
        <dbReference type="ARBA" id="ARBA00022592"/>
    </source>
</evidence>
<dbReference type="Gene3D" id="6.10.250.690">
    <property type="match status" value="1"/>
</dbReference>
<dbReference type="GO" id="GO:0006817">
    <property type="term" value="P:phosphate ion transport"/>
    <property type="evidence" value="ECO:0007669"/>
    <property type="project" value="UniProtKB-KW"/>
</dbReference>
<dbReference type="Gene3D" id="1.10.10.10">
    <property type="entry name" value="Winged helix-like DNA-binding domain superfamily/Winged helix DNA-binding domain"/>
    <property type="match status" value="1"/>
</dbReference>
<comment type="function">
    <text evidence="12">This protein is a positive regulator for the phosphate regulon. Transcription of this operon is positively regulated by PhoB and PhoR when phosphate is limited.</text>
</comment>
<evidence type="ECO:0000256" key="8">
    <source>
        <dbReference type="ARBA" id="ARBA00023015"/>
    </source>
</evidence>
<evidence type="ECO:0000256" key="12">
    <source>
        <dbReference type="ARBA" id="ARBA00024735"/>
    </source>
</evidence>
<evidence type="ECO:0000256" key="11">
    <source>
        <dbReference type="ARBA" id="ARBA00023163"/>
    </source>
</evidence>
<dbReference type="CDD" id="cd17618">
    <property type="entry name" value="REC_OmpR_PhoB"/>
    <property type="match status" value="1"/>
</dbReference>
<keyword evidence="5 13" id="KW-0597">Phosphoprotein</keyword>
<feature type="domain" description="Response regulatory" evidence="15">
    <location>
        <begin position="4"/>
        <end position="120"/>
    </location>
</feature>
<dbReference type="OrthoDB" id="9802426at2"/>
<dbReference type="Proteomes" id="UP000029577">
    <property type="component" value="Unassembled WGS sequence"/>
</dbReference>
<evidence type="ECO:0000256" key="9">
    <source>
        <dbReference type="ARBA" id="ARBA00023125"/>
    </source>
</evidence>
<dbReference type="PROSITE" id="PS51755">
    <property type="entry name" value="OMPR_PHOB"/>
    <property type="match status" value="1"/>
</dbReference>
<reference evidence="17" key="1">
    <citation type="submission" date="2014-12" db="EMBL/GenBank/DDBJ databases">
        <title>The draft genome of the Tatumella morbirosei type strain, LMG23360T isolated from pineapple rot.</title>
        <authorList>
            <person name="Smits T.H."/>
            <person name="Palmer M."/>
            <person name="Venter S.N."/>
            <person name="Duffy B."/>
            <person name="Steenkamp E.T."/>
            <person name="Chan W.Y."/>
            <person name="Coutinho T.A."/>
            <person name="Coetzee M.P."/>
            <person name="De Maayer P."/>
        </authorList>
    </citation>
    <scope>NUCLEOTIDE SEQUENCE [LARGE SCALE GENOMIC DNA]</scope>
    <source>
        <strain evidence="17">LMG 23360</strain>
    </source>
</reference>
<dbReference type="InterPro" id="IPR011879">
    <property type="entry name" value="Sig_transdc_resp-reg_PhoB"/>
</dbReference>
<dbReference type="PANTHER" id="PTHR48111:SF40">
    <property type="entry name" value="PHOSPHATE REGULON TRANSCRIPTIONAL REGULATORY PROTEIN PHOB"/>
    <property type="match status" value="1"/>
</dbReference>
<dbReference type="EMBL" id="JPKR02000004">
    <property type="protein sequence ID" value="KGD75153.1"/>
    <property type="molecule type" value="Genomic_DNA"/>
</dbReference>
<gene>
    <name evidence="17" type="ORF">HA49_07845</name>
</gene>
<dbReference type="InterPro" id="IPR016032">
    <property type="entry name" value="Sig_transdc_resp-reg_C-effctor"/>
</dbReference>
<proteinExistence type="predicted"/>
<feature type="DNA-binding region" description="OmpR/PhoB-type" evidence="14">
    <location>
        <begin position="129"/>
        <end position="227"/>
    </location>
</feature>
<keyword evidence="7" id="KW-0902">Two-component regulatory system</keyword>
<dbReference type="InterPro" id="IPR036388">
    <property type="entry name" value="WH-like_DNA-bd_sf"/>
</dbReference>
<keyword evidence="10" id="KW-0010">Activator</keyword>
<dbReference type="InterPro" id="IPR039420">
    <property type="entry name" value="WalR-like"/>
</dbReference>
<dbReference type="SMART" id="SM00448">
    <property type="entry name" value="REC"/>
    <property type="match status" value="1"/>
</dbReference>
<feature type="modified residue" description="4-aspartylphosphate" evidence="13">
    <location>
        <position position="53"/>
    </location>
</feature>
<evidence type="ECO:0000256" key="4">
    <source>
        <dbReference type="ARBA" id="ARBA00022490"/>
    </source>
</evidence>
<organism evidence="17 18">
    <name type="scientific">Tatumella morbirosei</name>
    <dbReference type="NCBI Taxonomy" id="642227"/>
    <lineage>
        <taxon>Bacteria</taxon>
        <taxon>Pseudomonadati</taxon>
        <taxon>Pseudomonadota</taxon>
        <taxon>Gammaproteobacteria</taxon>
        <taxon>Enterobacterales</taxon>
        <taxon>Erwiniaceae</taxon>
        <taxon>Tatumella</taxon>
    </lineage>
</organism>
<evidence type="ECO:0000256" key="10">
    <source>
        <dbReference type="ARBA" id="ARBA00023159"/>
    </source>
</evidence>
<dbReference type="NCBIfam" id="NF007546">
    <property type="entry name" value="PRK10161.1"/>
    <property type="match status" value="1"/>
</dbReference>
<dbReference type="RefSeq" id="WP_038018579.1">
    <property type="nucleotide sequence ID" value="NZ_JPKR02000004.1"/>
</dbReference>
<dbReference type="PANTHER" id="PTHR48111">
    <property type="entry name" value="REGULATOR OF RPOS"/>
    <property type="match status" value="1"/>
</dbReference>
<evidence type="ECO:0000256" key="7">
    <source>
        <dbReference type="ARBA" id="ARBA00023012"/>
    </source>
</evidence>
<comment type="subcellular location">
    <subcellularLocation>
        <location evidence="1">Cytoplasm</location>
    </subcellularLocation>
</comment>
<dbReference type="SMART" id="SM00862">
    <property type="entry name" value="Trans_reg_C"/>
    <property type="match status" value="1"/>
</dbReference>
<dbReference type="GO" id="GO:0032993">
    <property type="term" value="C:protein-DNA complex"/>
    <property type="evidence" value="ECO:0007669"/>
    <property type="project" value="TreeGrafter"/>
</dbReference>
<dbReference type="InterPro" id="IPR011006">
    <property type="entry name" value="CheY-like_superfamily"/>
</dbReference>
<dbReference type="SUPFAM" id="SSF52172">
    <property type="entry name" value="CheY-like"/>
    <property type="match status" value="1"/>
</dbReference>
<evidence type="ECO:0000256" key="1">
    <source>
        <dbReference type="ARBA" id="ARBA00004496"/>
    </source>
</evidence>
<keyword evidence="8" id="KW-0805">Transcription regulation</keyword>
<evidence type="ECO:0000256" key="2">
    <source>
        <dbReference type="ARBA" id="ARBA00013332"/>
    </source>
</evidence>
<evidence type="ECO:0000256" key="13">
    <source>
        <dbReference type="PROSITE-ProRule" id="PRU00169"/>
    </source>
</evidence>
<name>A0A095UL36_9GAMM</name>
<keyword evidence="6" id="KW-0592">Phosphate transport</keyword>
<dbReference type="AlphaFoldDB" id="A0A095UL36"/>
<evidence type="ECO:0000259" key="16">
    <source>
        <dbReference type="PROSITE" id="PS51755"/>
    </source>
</evidence>
<evidence type="ECO:0000259" key="15">
    <source>
        <dbReference type="PROSITE" id="PS50110"/>
    </source>
</evidence>
<dbReference type="eggNOG" id="COG0745">
    <property type="taxonomic scope" value="Bacteria"/>
</dbReference>
<dbReference type="STRING" id="642227.HA49_07845"/>
<dbReference type="FunFam" id="3.40.50.2300:FF:000001">
    <property type="entry name" value="DNA-binding response regulator PhoB"/>
    <property type="match status" value="1"/>
</dbReference>
<feature type="domain" description="OmpR/PhoB-type" evidence="16">
    <location>
        <begin position="129"/>
        <end position="227"/>
    </location>
</feature>
<dbReference type="SUPFAM" id="SSF46894">
    <property type="entry name" value="C-terminal effector domain of the bipartite response regulators"/>
    <property type="match status" value="1"/>
</dbReference>
<dbReference type="GO" id="GO:0000156">
    <property type="term" value="F:phosphorelay response regulator activity"/>
    <property type="evidence" value="ECO:0007669"/>
    <property type="project" value="InterPro"/>
</dbReference>
<evidence type="ECO:0000256" key="5">
    <source>
        <dbReference type="ARBA" id="ARBA00022553"/>
    </source>
</evidence>
<keyword evidence="3" id="KW-0813">Transport</keyword>
<dbReference type="PROSITE" id="PS50110">
    <property type="entry name" value="RESPONSE_REGULATORY"/>
    <property type="match status" value="1"/>
</dbReference>
<dbReference type="GO" id="GO:0006355">
    <property type="term" value="P:regulation of DNA-templated transcription"/>
    <property type="evidence" value="ECO:0007669"/>
    <property type="project" value="InterPro"/>
</dbReference>
<evidence type="ECO:0000313" key="18">
    <source>
        <dbReference type="Proteomes" id="UP000029577"/>
    </source>
</evidence>
<keyword evidence="11" id="KW-0804">Transcription</keyword>
<keyword evidence="4" id="KW-0963">Cytoplasm</keyword>
<dbReference type="InterPro" id="IPR001789">
    <property type="entry name" value="Sig_transdc_resp-reg_receiver"/>
</dbReference>
<evidence type="ECO:0000256" key="3">
    <source>
        <dbReference type="ARBA" id="ARBA00022448"/>
    </source>
</evidence>
<dbReference type="NCBIfam" id="TIGR02154">
    <property type="entry name" value="PhoB"/>
    <property type="match status" value="1"/>
</dbReference>
<dbReference type="GO" id="GO:0005829">
    <property type="term" value="C:cytosol"/>
    <property type="evidence" value="ECO:0007669"/>
    <property type="project" value="TreeGrafter"/>
</dbReference>
<protein>
    <recommendedName>
        <fullName evidence="2">Phosphate regulon transcriptional regulatory protein PhoB</fullName>
    </recommendedName>
</protein>
<sequence length="229" mass="26518">MAKRILVVEDEAPIREMLCFVLEQNDYHPIEAEDYDSAVKKLIEPWPDLILLDWMLPGGSGIQFIRYLKKEAMTRDIPVVMLTAKGEEEDRVRGLDAGADDYMTKPFSPKELIARIKAVIRRISPTADDELIDIQGLTLDPTSHRVMSGETPVEMGPTEYKLLHFFMTHPERVYSREQLLNHVWGTNVYVEDRTVDVHIRRLRKALEFTGHERMVQTVRGTGYRFSARF</sequence>
<dbReference type="Pfam" id="PF00486">
    <property type="entry name" value="Trans_reg_C"/>
    <property type="match status" value="1"/>
</dbReference>
<keyword evidence="9 14" id="KW-0238">DNA-binding</keyword>